<feature type="transmembrane region" description="Helical" evidence="1">
    <location>
        <begin position="30"/>
        <end position="47"/>
    </location>
</feature>
<dbReference type="AlphaFoldDB" id="A0A396HHG4"/>
<evidence type="ECO:0000256" key="1">
    <source>
        <dbReference type="SAM" id="Phobius"/>
    </source>
</evidence>
<keyword evidence="1" id="KW-0472">Membrane</keyword>
<dbReference type="EMBL" id="PSQE01000006">
    <property type="protein sequence ID" value="RHN52023.1"/>
    <property type="molecule type" value="Genomic_DNA"/>
</dbReference>
<name>A0A396HHG4_MEDTR</name>
<dbReference type="Gramene" id="rna36637">
    <property type="protein sequence ID" value="RHN52023.1"/>
    <property type="gene ID" value="gene36637"/>
</dbReference>
<gene>
    <name evidence="2" type="ORF">MtrunA17_Chr6g0475871</name>
</gene>
<keyword evidence="1" id="KW-0812">Transmembrane</keyword>
<evidence type="ECO:0008006" key="3">
    <source>
        <dbReference type="Google" id="ProtNLM"/>
    </source>
</evidence>
<dbReference type="Proteomes" id="UP000265566">
    <property type="component" value="Chromosome 6"/>
</dbReference>
<keyword evidence="1" id="KW-1133">Transmembrane helix</keyword>
<evidence type="ECO:0000313" key="2">
    <source>
        <dbReference type="EMBL" id="RHN52023.1"/>
    </source>
</evidence>
<reference evidence="2" key="1">
    <citation type="journal article" date="2018" name="Nat. Plants">
        <title>Whole-genome landscape of Medicago truncatula symbiotic genes.</title>
        <authorList>
            <person name="Pecrix Y."/>
            <person name="Gamas P."/>
            <person name="Carrere S."/>
        </authorList>
    </citation>
    <scope>NUCLEOTIDE SEQUENCE</scope>
    <source>
        <tissue evidence="2">Leaves</tissue>
    </source>
</reference>
<proteinExistence type="predicted"/>
<comment type="caution">
    <text evidence="2">The sequence shown here is derived from an EMBL/GenBank/DDBJ whole genome shotgun (WGS) entry which is preliminary data.</text>
</comment>
<sequence>MGKEIWQNKVEGNGRWMGNMTIIYVHKFKLCIYFIYLFIGCLSFKLWKEMED</sequence>
<organism evidence="2">
    <name type="scientific">Medicago truncatula</name>
    <name type="common">Barrel medic</name>
    <name type="synonym">Medicago tribuloides</name>
    <dbReference type="NCBI Taxonomy" id="3880"/>
    <lineage>
        <taxon>Eukaryota</taxon>
        <taxon>Viridiplantae</taxon>
        <taxon>Streptophyta</taxon>
        <taxon>Embryophyta</taxon>
        <taxon>Tracheophyta</taxon>
        <taxon>Spermatophyta</taxon>
        <taxon>Magnoliopsida</taxon>
        <taxon>eudicotyledons</taxon>
        <taxon>Gunneridae</taxon>
        <taxon>Pentapetalae</taxon>
        <taxon>rosids</taxon>
        <taxon>fabids</taxon>
        <taxon>Fabales</taxon>
        <taxon>Fabaceae</taxon>
        <taxon>Papilionoideae</taxon>
        <taxon>50 kb inversion clade</taxon>
        <taxon>NPAAA clade</taxon>
        <taxon>Hologalegina</taxon>
        <taxon>IRL clade</taxon>
        <taxon>Trifolieae</taxon>
        <taxon>Medicago</taxon>
    </lineage>
</organism>
<protein>
    <recommendedName>
        <fullName evidence="3">Transmembrane protein</fullName>
    </recommendedName>
</protein>
<accession>A0A396HHG4</accession>